<evidence type="ECO:0000256" key="2">
    <source>
        <dbReference type="ARBA" id="ARBA00004370"/>
    </source>
</evidence>
<gene>
    <name evidence="14" type="ORF">GFSPODELE1_LOCUS7537</name>
</gene>
<keyword evidence="8 13" id="KW-1133">Transmembrane helix</keyword>
<evidence type="ECO:0000256" key="13">
    <source>
        <dbReference type="SAM" id="Phobius"/>
    </source>
</evidence>
<sequence>MVNTFALVAIAISVALIYLWFRPNPNNPKNLPLPPGPKGKPIIGSLLDIPSDRYWLTMDEWVREYGPIVTFKVLGKPVVILGSPKVAADLFDRRSAIYSDRPRWVLASEILARDMHTGTVRIGEKHRRYRKAIQAGLREKALNSYHPIEEKEARIFVKEVFTKPEDFRNSVKRFTSAVILGTMYGHKTASFSTDRFAQRIFHSASIFAGSLAPGKFLVDVMPWLQYVPSWVPGAGWKKLAAQWAEDDRVLYTEMLEEARQNAARQPSFISEGLGEKGYGVTEEELAYIGGTISQTPDTLMSVCSGFMLAMTRWPEVQKRAQAEIDSVVGRSRWPEFKDRVNLPYVTAIVKETCRWRPVAPLSVPHASTKDDVYEGYFIPKGTTVISSIWSIHRDPSVYPNPEEFIPERFLSMDPTTGTLHEINTEEGKERGHHLYGFGRRLCPGATMADHAVWIFAANVLWALNINRGKDENGNEIVPPVDPMQFTSGGEASHPLPWKCDFELREGVREFLEGVQLPEGTEL</sequence>
<dbReference type="Proteomes" id="UP001497453">
    <property type="component" value="Chromosome 5"/>
</dbReference>
<evidence type="ECO:0000256" key="5">
    <source>
        <dbReference type="ARBA" id="ARBA00022617"/>
    </source>
</evidence>
<dbReference type="PANTHER" id="PTHR46300">
    <property type="entry name" value="P450, PUTATIVE (EUROFUNG)-RELATED-RELATED"/>
    <property type="match status" value="1"/>
</dbReference>
<evidence type="ECO:0000256" key="10">
    <source>
        <dbReference type="ARBA" id="ARBA00023004"/>
    </source>
</evidence>
<evidence type="ECO:0008006" key="16">
    <source>
        <dbReference type="Google" id="ProtNLM"/>
    </source>
</evidence>
<evidence type="ECO:0000256" key="7">
    <source>
        <dbReference type="ARBA" id="ARBA00022723"/>
    </source>
</evidence>
<evidence type="ECO:0000256" key="3">
    <source>
        <dbReference type="ARBA" id="ARBA00005179"/>
    </source>
</evidence>
<comment type="pathway">
    <text evidence="3">Secondary metabolite biosynthesis.</text>
</comment>
<proteinExistence type="inferred from homology"/>
<dbReference type="InterPro" id="IPR036396">
    <property type="entry name" value="Cyt_P450_sf"/>
</dbReference>
<keyword evidence="5" id="KW-0349">Heme</keyword>
<name>A0ABP1DRZ8_9APHY</name>
<dbReference type="EMBL" id="OZ037948">
    <property type="protein sequence ID" value="CAL1709868.1"/>
    <property type="molecule type" value="Genomic_DNA"/>
</dbReference>
<comment type="subcellular location">
    <subcellularLocation>
        <location evidence="2">Membrane</location>
    </subcellularLocation>
</comment>
<dbReference type="Gene3D" id="1.10.630.10">
    <property type="entry name" value="Cytochrome P450"/>
    <property type="match status" value="1"/>
</dbReference>
<comment type="similarity">
    <text evidence="4">Belongs to the cytochrome P450 family.</text>
</comment>
<evidence type="ECO:0000256" key="11">
    <source>
        <dbReference type="ARBA" id="ARBA00023033"/>
    </source>
</evidence>
<evidence type="ECO:0000256" key="4">
    <source>
        <dbReference type="ARBA" id="ARBA00010617"/>
    </source>
</evidence>
<keyword evidence="12 13" id="KW-0472">Membrane</keyword>
<organism evidence="14 15">
    <name type="scientific">Somion occarium</name>
    <dbReference type="NCBI Taxonomy" id="3059160"/>
    <lineage>
        <taxon>Eukaryota</taxon>
        <taxon>Fungi</taxon>
        <taxon>Dikarya</taxon>
        <taxon>Basidiomycota</taxon>
        <taxon>Agaricomycotina</taxon>
        <taxon>Agaricomycetes</taxon>
        <taxon>Polyporales</taxon>
        <taxon>Cerrenaceae</taxon>
        <taxon>Somion</taxon>
    </lineage>
</organism>
<evidence type="ECO:0000256" key="9">
    <source>
        <dbReference type="ARBA" id="ARBA00023002"/>
    </source>
</evidence>
<keyword evidence="9" id="KW-0560">Oxidoreductase</keyword>
<dbReference type="InterPro" id="IPR050364">
    <property type="entry name" value="Cytochrome_P450_fung"/>
</dbReference>
<dbReference type="Pfam" id="PF00067">
    <property type="entry name" value="p450"/>
    <property type="match status" value="1"/>
</dbReference>
<evidence type="ECO:0000256" key="6">
    <source>
        <dbReference type="ARBA" id="ARBA00022692"/>
    </source>
</evidence>
<protein>
    <recommendedName>
        <fullName evidence="16">Cytochrome P450</fullName>
    </recommendedName>
</protein>
<evidence type="ECO:0000256" key="1">
    <source>
        <dbReference type="ARBA" id="ARBA00001971"/>
    </source>
</evidence>
<reference evidence="15" key="1">
    <citation type="submission" date="2024-04" db="EMBL/GenBank/DDBJ databases">
        <authorList>
            <person name="Shaw F."/>
            <person name="Minotto A."/>
        </authorList>
    </citation>
    <scope>NUCLEOTIDE SEQUENCE [LARGE SCALE GENOMIC DNA]</scope>
</reference>
<feature type="transmembrane region" description="Helical" evidence="13">
    <location>
        <begin position="5"/>
        <end position="21"/>
    </location>
</feature>
<keyword evidence="10" id="KW-0408">Iron</keyword>
<dbReference type="SUPFAM" id="SSF48264">
    <property type="entry name" value="Cytochrome P450"/>
    <property type="match status" value="1"/>
</dbReference>
<evidence type="ECO:0000256" key="12">
    <source>
        <dbReference type="ARBA" id="ARBA00023136"/>
    </source>
</evidence>
<keyword evidence="15" id="KW-1185">Reference proteome</keyword>
<keyword evidence="7" id="KW-0479">Metal-binding</keyword>
<dbReference type="InterPro" id="IPR001128">
    <property type="entry name" value="Cyt_P450"/>
</dbReference>
<evidence type="ECO:0000256" key="8">
    <source>
        <dbReference type="ARBA" id="ARBA00022989"/>
    </source>
</evidence>
<keyword evidence="11" id="KW-0503">Monooxygenase</keyword>
<evidence type="ECO:0000313" key="14">
    <source>
        <dbReference type="EMBL" id="CAL1709868.1"/>
    </source>
</evidence>
<comment type="cofactor">
    <cofactor evidence="1">
        <name>heme</name>
        <dbReference type="ChEBI" id="CHEBI:30413"/>
    </cofactor>
</comment>
<dbReference type="PRINTS" id="PR00463">
    <property type="entry name" value="EP450I"/>
</dbReference>
<keyword evidence="6 13" id="KW-0812">Transmembrane</keyword>
<dbReference type="InterPro" id="IPR002401">
    <property type="entry name" value="Cyt_P450_E_grp-I"/>
</dbReference>
<evidence type="ECO:0000313" key="15">
    <source>
        <dbReference type="Proteomes" id="UP001497453"/>
    </source>
</evidence>
<dbReference type="CDD" id="cd11065">
    <property type="entry name" value="CYP64-like"/>
    <property type="match status" value="1"/>
</dbReference>
<accession>A0ABP1DRZ8</accession>